<protein>
    <submittedName>
        <fullName evidence="1">Uncharacterized protein</fullName>
    </submittedName>
</protein>
<name>A0A1U9LBN2_9PROT</name>
<proteinExistence type="predicted"/>
<dbReference type="RefSeq" id="WP_077929679.1">
    <property type="nucleotide sequence ID" value="NZ_CP014687.1"/>
</dbReference>
<accession>A0A1U9LBN2</accession>
<sequence>MSGTNATDTTASGAPLSSLPAADTVAQTDGIFGVFGGEGKLASPAGIVEAGMPDDVVREAALNEALSSSALGQYVAQAGQHATDAGADADRSEVAAAASSASAAQAAQAGVQEATIATGATADADRAQKSQQSAESLVAGAGTALAQNTALASLVANNPVQFTNRGGWDAAKNSPALTSGTGTEGDLYIVTVAGATALDGVTNWALLDGVWYHGGAWQRLANAGYPTVAQVFQGLRGLIADGVTLNSQTGNALTLRDVIGYVLTAIDNAGNISTAGKQLLLGSTLLDCDAKGQFLFRQRDALGNVAWGARADGSPAFPPGASQADLGPISVTAAGSGGIVVKDKNGFVILDTSGVYGGSGEDFTPEEIAERDRMQLARSAATMAGPGDMLRARPVWGISVSYALGQSEMMGYVSLPALSLTQPYDNITFGGDPRGFDFGIDSAQWTPRGGNAAPQPLVAVNVNQDTYATMDLPASLVYKPSSVDVTLPTVTSGNAKIQIATTDSAIDFTTGFVVGQMVQCAGFTGAAATNNEFGDQWYEHYITLTAVSAQSITGTCDGVWFAWTPVAVSGATGVSIAPLRIGRDFGEQQSIAALNFYRGMQLAQRGLPSDPCRLRYRAAP</sequence>
<gene>
    <name evidence="1" type="ORF">A0U91_00240</name>
</gene>
<dbReference type="AlphaFoldDB" id="A0A1U9LBN2"/>
<dbReference type="EMBL" id="CP014687">
    <property type="protein sequence ID" value="AQT03730.1"/>
    <property type="molecule type" value="Genomic_DNA"/>
</dbReference>
<dbReference type="STRING" id="1076596.A0U91_00240"/>
<evidence type="ECO:0000313" key="1">
    <source>
        <dbReference type="EMBL" id="AQT03730.1"/>
    </source>
</evidence>
<organism evidence="1 2">
    <name type="scientific">Acetobacter persici</name>
    <dbReference type="NCBI Taxonomy" id="1076596"/>
    <lineage>
        <taxon>Bacteria</taxon>
        <taxon>Pseudomonadati</taxon>
        <taxon>Pseudomonadota</taxon>
        <taxon>Alphaproteobacteria</taxon>
        <taxon>Acetobacterales</taxon>
        <taxon>Acetobacteraceae</taxon>
        <taxon>Acetobacter</taxon>
    </lineage>
</organism>
<evidence type="ECO:0000313" key="2">
    <source>
        <dbReference type="Proteomes" id="UP000189055"/>
    </source>
</evidence>
<reference evidence="1 2" key="1">
    <citation type="submission" date="2016-03" db="EMBL/GenBank/DDBJ databases">
        <title>Acetic acid bacteria sequencing.</title>
        <authorList>
            <person name="Brandt J."/>
            <person name="Jakob F."/>
            <person name="Vogel R.F."/>
        </authorList>
    </citation>
    <scope>NUCLEOTIDE SEQUENCE [LARGE SCALE GENOMIC DNA]</scope>
    <source>
        <strain evidence="1 2">TMW2.1084</strain>
    </source>
</reference>
<dbReference type="KEGG" id="aper:A0U91_00240"/>
<dbReference type="Proteomes" id="UP000189055">
    <property type="component" value="Chromosome"/>
</dbReference>